<evidence type="ECO:0000313" key="3">
    <source>
        <dbReference type="EMBL" id="MCQ4614584.1"/>
    </source>
</evidence>
<dbReference type="Proteomes" id="UP001205080">
    <property type="component" value="Unassembled WGS sequence"/>
</dbReference>
<feature type="region of interest" description="Disordered" evidence="1">
    <location>
        <begin position="29"/>
        <end position="86"/>
    </location>
</feature>
<feature type="region of interest" description="Disordered" evidence="1">
    <location>
        <begin position="206"/>
        <end position="226"/>
    </location>
</feature>
<feature type="compositionally biased region" description="Low complexity" evidence="1">
    <location>
        <begin position="212"/>
        <end position="226"/>
    </location>
</feature>
<evidence type="ECO:0000256" key="1">
    <source>
        <dbReference type="SAM" id="MobiDB-lite"/>
    </source>
</evidence>
<dbReference type="RefSeq" id="WP_256001003.1">
    <property type="nucleotide sequence ID" value="NZ_JAGPYW010000007.1"/>
</dbReference>
<proteinExistence type="predicted"/>
<accession>A0ABD4TQG4</accession>
<keyword evidence="2" id="KW-0732">Signal</keyword>
<feature type="signal peptide" evidence="2">
    <location>
        <begin position="1"/>
        <end position="27"/>
    </location>
</feature>
<sequence length="226" mass="23828">MATFSNVWRRRVGTPAVLAMVLVVATACGGKDEPSEDPTTTEAPASSTTETTESPSPSESASEAESAEATTEGTSTSTTSTAKKDDNGVAEVAKQFSTLAPPEFFEKLDSCTPTGLPDAFDCSSSEMGQFQFMESESVATTSTQVLTELRSSEVVEDTGRFVVGWSTVGSSAVVTVIDNDKGQIMKQLLTMDREGPREHIYKLGLAKRPEGATTPAEATTSTESES</sequence>
<feature type="compositionally biased region" description="Low complexity" evidence="1">
    <location>
        <begin position="38"/>
        <end position="81"/>
    </location>
</feature>
<name>A0ABD4TQG4_9CORY</name>
<gene>
    <name evidence="3" type="ORF">KBX22_07565</name>
</gene>
<evidence type="ECO:0000256" key="2">
    <source>
        <dbReference type="SAM" id="SignalP"/>
    </source>
</evidence>
<organism evidence="3 4">
    <name type="scientific">Corynebacterium pseudogenitalium</name>
    <dbReference type="NCBI Taxonomy" id="38303"/>
    <lineage>
        <taxon>Bacteria</taxon>
        <taxon>Bacillati</taxon>
        <taxon>Actinomycetota</taxon>
        <taxon>Actinomycetes</taxon>
        <taxon>Mycobacteriales</taxon>
        <taxon>Corynebacteriaceae</taxon>
        <taxon>Corynebacterium</taxon>
    </lineage>
</organism>
<protein>
    <recommendedName>
        <fullName evidence="5">Beta-N-acetylglucosaminidase</fullName>
    </recommendedName>
</protein>
<dbReference type="EMBL" id="JAGPYW010000007">
    <property type="protein sequence ID" value="MCQ4614584.1"/>
    <property type="molecule type" value="Genomic_DNA"/>
</dbReference>
<feature type="chain" id="PRO_5044782243" description="Beta-N-acetylglucosaminidase" evidence="2">
    <location>
        <begin position="28"/>
        <end position="226"/>
    </location>
</feature>
<evidence type="ECO:0008006" key="5">
    <source>
        <dbReference type="Google" id="ProtNLM"/>
    </source>
</evidence>
<dbReference type="AlphaFoldDB" id="A0ABD4TQG4"/>
<comment type="caution">
    <text evidence="3">The sequence shown here is derived from an EMBL/GenBank/DDBJ whole genome shotgun (WGS) entry which is preliminary data.</text>
</comment>
<reference evidence="3 4" key="1">
    <citation type="submission" date="2021-04" db="EMBL/GenBank/DDBJ databases">
        <title>Corynebacterium genitalium sp. nov. and Corynebacterium genitalium sp. nov., two new species of the genus Corynebacterium.</title>
        <authorList>
            <person name="Jaen-Luchoro D."/>
            <person name="Pinyeiro-Iglesias B."/>
            <person name="Al-Shaer S."/>
            <person name="Karlsson R."/>
            <person name="Gonzales-Siles L."/>
            <person name="Cardew S."/>
            <person name="Jensie-Markopolous S."/>
            <person name="Ohlen M."/>
            <person name="Inganas E."/>
            <person name="Moore E.R.B."/>
        </authorList>
    </citation>
    <scope>NUCLEOTIDE SEQUENCE [LARGE SCALE GENOMIC DNA]</scope>
    <source>
        <strain evidence="3 4">CCUG 55013</strain>
    </source>
</reference>
<evidence type="ECO:0000313" key="4">
    <source>
        <dbReference type="Proteomes" id="UP001205080"/>
    </source>
</evidence>